<name>A0A2S2PSV2_SCHGA</name>
<organism evidence="1">
    <name type="scientific">Schizaphis graminum</name>
    <name type="common">Green bug aphid</name>
    <dbReference type="NCBI Taxonomy" id="13262"/>
    <lineage>
        <taxon>Eukaryota</taxon>
        <taxon>Metazoa</taxon>
        <taxon>Ecdysozoa</taxon>
        <taxon>Arthropoda</taxon>
        <taxon>Hexapoda</taxon>
        <taxon>Insecta</taxon>
        <taxon>Pterygota</taxon>
        <taxon>Neoptera</taxon>
        <taxon>Paraneoptera</taxon>
        <taxon>Hemiptera</taxon>
        <taxon>Sternorrhyncha</taxon>
        <taxon>Aphidomorpha</taxon>
        <taxon>Aphidoidea</taxon>
        <taxon>Aphididae</taxon>
        <taxon>Aphidini</taxon>
        <taxon>Schizaphis</taxon>
    </lineage>
</organism>
<protein>
    <recommendedName>
        <fullName evidence="2">FAR1 domain-containing protein</fullName>
    </recommendedName>
</protein>
<accession>A0A2S2PSV2</accession>
<dbReference type="AlphaFoldDB" id="A0A2S2PSV2"/>
<proteinExistence type="predicted"/>
<dbReference type="EMBL" id="GGMR01019864">
    <property type="protein sequence ID" value="MBY32483.1"/>
    <property type="molecule type" value="Transcribed_RNA"/>
</dbReference>
<sequence>MRQGCEAFIYLKASDDGKALVITKMTEGHNHEVSQVLYSHHEKFRKASIIGAKIADLVSRSSNIHYHRKIEQLEFVFNAWLKGQELILHILGADDEVIDVVEEECCVNNDVVDADEGNFEVVEDGDNFELVEDGDNFEVVEDGVVGN</sequence>
<evidence type="ECO:0000313" key="1">
    <source>
        <dbReference type="EMBL" id="MBY32483.1"/>
    </source>
</evidence>
<gene>
    <name evidence="1" type="ORF">g.42879</name>
</gene>
<evidence type="ECO:0008006" key="2">
    <source>
        <dbReference type="Google" id="ProtNLM"/>
    </source>
</evidence>
<reference evidence="1" key="1">
    <citation type="submission" date="2018-04" db="EMBL/GenBank/DDBJ databases">
        <title>Transcriptome of Schizaphis graminum biotype I.</title>
        <authorList>
            <person name="Scully E.D."/>
            <person name="Geib S.M."/>
            <person name="Palmer N.A."/>
            <person name="Koch K."/>
            <person name="Bradshaw J."/>
            <person name="Heng-Moss T."/>
            <person name="Sarath G."/>
        </authorList>
    </citation>
    <scope>NUCLEOTIDE SEQUENCE</scope>
</reference>